<evidence type="ECO:0000259" key="2">
    <source>
        <dbReference type="Pfam" id="PF02984"/>
    </source>
</evidence>
<protein>
    <recommendedName>
        <fullName evidence="2">Cyclin C-terminal domain-containing protein</fullName>
    </recommendedName>
</protein>
<dbReference type="SUPFAM" id="SSF47954">
    <property type="entry name" value="Cyclin-like"/>
    <property type="match status" value="1"/>
</dbReference>
<comment type="caution">
    <text evidence="3">The sequence shown here is derived from an EMBL/GenBank/DDBJ whole genome shotgun (WGS) entry which is preliminary data.</text>
</comment>
<dbReference type="InterPro" id="IPR004367">
    <property type="entry name" value="Cyclin_C-dom"/>
</dbReference>
<dbReference type="Pfam" id="PF02984">
    <property type="entry name" value="Cyclin_C"/>
    <property type="match status" value="1"/>
</dbReference>
<feature type="domain" description="Cyclin C-terminal" evidence="2">
    <location>
        <begin position="22"/>
        <end position="89"/>
    </location>
</feature>
<organism evidence="3 4">
    <name type="scientific">Penaeus vannamei</name>
    <name type="common">Whiteleg shrimp</name>
    <name type="synonym">Litopenaeus vannamei</name>
    <dbReference type="NCBI Taxonomy" id="6689"/>
    <lineage>
        <taxon>Eukaryota</taxon>
        <taxon>Metazoa</taxon>
        <taxon>Ecdysozoa</taxon>
        <taxon>Arthropoda</taxon>
        <taxon>Crustacea</taxon>
        <taxon>Multicrustacea</taxon>
        <taxon>Malacostraca</taxon>
        <taxon>Eumalacostraca</taxon>
        <taxon>Eucarida</taxon>
        <taxon>Decapoda</taxon>
        <taxon>Dendrobranchiata</taxon>
        <taxon>Penaeoidea</taxon>
        <taxon>Penaeidae</taxon>
        <taxon>Penaeus</taxon>
    </lineage>
</organism>
<evidence type="ECO:0000313" key="4">
    <source>
        <dbReference type="Proteomes" id="UP000283509"/>
    </source>
</evidence>
<evidence type="ECO:0000313" key="3">
    <source>
        <dbReference type="EMBL" id="ROT76351.1"/>
    </source>
</evidence>
<keyword evidence="4" id="KW-1185">Reference proteome</keyword>
<reference evidence="3 4" key="1">
    <citation type="submission" date="2018-04" db="EMBL/GenBank/DDBJ databases">
        <authorList>
            <person name="Zhang X."/>
            <person name="Yuan J."/>
            <person name="Li F."/>
            <person name="Xiang J."/>
        </authorList>
    </citation>
    <scope>NUCLEOTIDE SEQUENCE [LARGE SCALE GENOMIC DNA]</scope>
    <source>
        <tissue evidence="3">Muscle</tissue>
    </source>
</reference>
<proteinExistence type="predicted"/>
<gene>
    <name evidence="3" type="ORF">C7M84_005049</name>
</gene>
<dbReference type="EMBL" id="QCYY01001669">
    <property type="protein sequence ID" value="ROT76351.1"/>
    <property type="molecule type" value="Genomic_DNA"/>
</dbReference>
<name>A0A423TIR3_PENVA</name>
<feature type="compositionally biased region" description="Basic and acidic residues" evidence="1">
    <location>
        <begin position="115"/>
        <end position="179"/>
    </location>
</feature>
<evidence type="ECO:0000256" key="1">
    <source>
        <dbReference type="SAM" id="MobiDB-lite"/>
    </source>
</evidence>
<accession>A0A423TIR3</accession>
<reference evidence="3 4" key="2">
    <citation type="submission" date="2019-01" db="EMBL/GenBank/DDBJ databases">
        <title>The decoding of complex shrimp genome reveals the adaptation for benthos swimmer, frequently molting mechanism and breeding impact on genome.</title>
        <authorList>
            <person name="Sun Y."/>
            <person name="Gao Y."/>
            <person name="Yu Y."/>
        </authorList>
    </citation>
    <scope>NUCLEOTIDE SEQUENCE [LARGE SCALE GENOMIC DNA]</scope>
    <source>
        <tissue evidence="3">Muscle</tissue>
    </source>
</reference>
<dbReference type="AlphaFoldDB" id="A0A423TIR3"/>
<dbReference type="Gene3D" id="1.10.472.10">
    <property type="entry name" value="Cyclin-like"/>
    <property type="match status" value="1"/>
</dbReference>
<sequence length="179" mass="20130">MFNIHTKPPSPSGRGDRRRRHVAETCLSNYEISQFLPSVQASAAIQVALSLVPVPSLQANTWQTLLYTLYTEAEKGDARICSSLMTRYMTPFLEAITSDLGSGHETPPSTLPFSPHDDRMDAHERMDGCDKTDDRDNMDTHDRADAHDRMEGRDKMDTQGPKDAHEDMGDRSRIDAHED</sequence>
<dbReference type="Proteomes" id="UP000283509">
    <property type="component" value="Unassembled WGS sequence"/>
</dbReference>
<dbReference type="OrthoDB" id="5590282at2759"/>
<feature type="region of interest" description="Disordered" evidence="1">
    <location>
        <begin position="99"/>
        <end position="179"/>
    </location>
</feature>
<dbReference type="InterPro" id="IPR036915">
    <property type="entry name" value="Cyclin-like_sf"/>
</dbReference>